<reference evidence="3" key="1">
    <citation type="submission" date="2023-05" db="EMBL/GenBank/DDBJ databases">
        <title>Nepenthes gracilis genome sequencing.</title>
        <authorList>
            <person name="Fukushima K."/>
        </authorList>
    </citation>
    <scope>NUCLEOTIDE SEQUENCE</scope>
    <source>
        <strain evidence="3">SING2019-196</strain>
    </source>
</reference>
<comment type="similarity">
    <text evidence="1">Belongs to the 'GDXG' lipolytic enzyme family.</text>
</comment>
<dbReference type="AlphaFoldDB" id="A0AAD3XPP1"/>
<sequence>MGHHRGAYQSQSAILATPLDGVVSSDVTVDPSRSLWFRLSVPVPVATILPVIIYYHGGGFAFWSPNRKPYDNLCRRLARELPAVVISANYRLAPKHRCPTQYDDCFEALKFIDRNKVDGFPANVDIGKCFLAGDSAGGNSAHNEAVKATTEERSDSELRMKSDAILPLERIDRFWKHFLPDESDRYHPAASVFGSKSKDATGVNNFPATLVVYCEWLKRSNKETKKVEYPNMPHLFYAFPEVPESSMIISEINSFVQDLLAKNRSLFGS</sequence>
<comment type="caution">
    <text evidence="3">The sequence shown here is derived from an EMBL/GenBank/DDBJ whole genome shotgun (WGS) entry which is preliminary data.</text>
</comment>
<dbReference type="EMBL" id="BSYO01000011">
    <property type="protein sequence ID" value="GMH11880.1"/>
    <property type="molecule type" value="Genomic_DNA"/>
</dbReference>
<dbReference type="InterPro" id="IPR013094">
    <property type="entry name" value="AB_hydrolase_3"/>
</dbReference>
<dbReference type="PANTHER" id="PTHR23024:SF434">
    <property type="entry name" value="ALPHA_BETA HYDROLASE FOLD-3 DOMAIN-CONTAINING PROTEIN"/>
    <property type="match status" value="1"/>
</dbReference>
<dbReference type="Pfam" id="PF07859">
    <property type="entry name" value="Abhydrolase_3"/>
    <property type="match status" value="1"/>
</dbReference>
<evidence type="ECO:0000313" key="3">
    <source>
        <dbReference type="EMBL" id="GMH11880.1"/>
    </source>
</evidence>
<name>A0AAD3XPP1_NEPGR</name>
<feature type="domain" description="Alpha/beta hydrolase fold-3" evidence="2">
    <location>
        <begin position="52"/>
        <end position="235"/>
    </location>
</feature>
<dbReference type="GO" id="GO:0052689">
    <property type="term" value="F:carboxylic ester hydrolase activity"/>
    <property type="evidence" value="ECO:0007669"/>
    <property type="project" value="TreeGrafter"/>
</dbReference>
<dbReference type="InterPro" id="IPR050466">
    <property type="entry name" value="Carboxylest/Gibb_receptor"/>
</dbReference>
<dbReference type="InterPro" id="IPR029058">
    <property type="entry name" value="AB_hydrolase_fold"/>
</dbReference>
<dbReference type="SUPFAM" id="SSF53474">
    <property type="entry name" value="alpha/beta-Hydrolases"/>
    <property type="match status" value="1"/>
</dbReference>
<dbReference type="PANTHER" id="PTHR23024">
    <property type="entry name" value="ARYLACETAMIDE DEACETYLASE"/>
    <property type="match status" value="1"/>
</dbReference>
<keyword evidence="4" id="KW-1185">Reference proteome</keyword>
<dbReference type="Proteomes" id="UP001279734">
    <property type="component" value="Unassembled WGS sequence"/>
</dbReference>
<organism evidence="3 4">
    <name type="scientific">Nepenthes gracilis</name>
    <name type="common">Slender pitcher plant</name>
    <dbReference type="NCBI Taxonomy" id="150966"/>
    <lineage>
        <taxon>Eukaryota</taxon>
        <taxon>Viridiplantae</taxon>
        <taxon>Streptophyta</taxon>
        <taxon>Embryophyta</taxon>
        <taxon>Tracheophyta</taxon>
        <taxon>Spermatophyta</taxon>
        <taxon>Magnoliopsida</taxon>
        <taxon>eudicotyledons</taxon>
        <taxon>Gunneridae</taxon>
        <taxon>Pentapetalae</taxon>
        <taxon>Caryophyllales</taxon>
        <taxon>Nepenthaceae</taxon>
        <taxon>Nepenthes</taxon>
    </lineage>
</organism>
<accession>A0AAD3XPP1</accession>
<gene>
    <name evidence="3" type="ORF">Nepgr_013721</name>
</gene>
<evidence type="ECO:0000259" key="2">
    <source>
        <dbReference type="Pfam" id="PF07859"/>
    </source>
</evidence>
<evidence type="ECO:0000256" key="1">
    <source>
        <dbReference type="ARBA" id="ARBA00010515"/>
    </source>
</evidence>
<protein>
    <recommendedName>
        <fullName evidence="2">Alpha/beta hydrolase fold-3 domain-containing protein</fullName>
    </recommendedName>
</protein>
<dbReference type="Gene3D" id="3.40.50.1820">
    <property type="entry name" value="alpha/beta hydrolase"/>
    <property type="match status" value="1"/>
</dbReference>
<dbReference type="GO" id="GO:0009860">
    <property type="term" value="P:pollen tube growth"/>
    <property type="evidence" value="ECO:0007669"/>
    <property type="project" value="TreeGrafter"/>
</dbReference>
<evidence type="ECO:0000313" key="4">
    <source>
        <dbReference type="Proteomes" id="UP001279734"/>
    </source>
</evidence>
<proteinExistence type="inferred from homology"/>